<dbReference type="Pfam" id="PF04525">
    <property type="entry name" value="LOR"/>
    <property type="match status" value="2"/>
</dbReference>
<dbReference type="Gene3D" id="2.40.160.200">
    <property type="entry name" value="LURP1-related"/>
    <property type="match status" value="2"/>
</dbReference>
<evidence type="ECO:0000256" key="1">
    <source>
        <dbReference type="ARBA" id="ARBA00005437"/>
    </source>
</evidence>
<organism evidence="2">
    <name type="scientific">Oryza barthii</name>
    <dbReference type="NCBI Taxonomy" id="65489"/>
    <lineage>
        <taxon>Eukaryota</taxon>
        <taxon>Viridiplantae</taxon>
        <taxon>Streptophyta</taxon>
        <taxon>Embryophyta</taxon>
        <taxon>Tracheophyta</taxon>
        <taxon>Spermatophyta</taxon>
        <taxon>Magnoliopsida</taxon>
        <taxon>Liliopsida</taxon>
        <taxon>Poales</taxon>
        <taxon>Poaceae</taxon>
        <taxon>BOP clade</taxon>
        <taxon>Oryzoideae</taxon>
        <taxon>Oryzeae</taxon>
        <taxon>Oryzinae</taxon>
        <taxon>Oryza</taxon>
    </lineage>
</organism>
<dbReference type="EnsemblPlants" id="OBART12G01110.1">
    <property type="protein sequence ID" value="OBART12G01110.1"/>
    <property type="gene ID" value="OBART12G01110"/>
</dbReference>
<evidence type="ECO:0000313" key="2">
    <source>
        <dbReference type="EnsemblPlants" id="OBART12G01110.1"/>
    </source>
</evidence>
<proteinExistence type="inferred from homology"/>
<dbReference type="STRING" id="65489.A0A0D3HQS1"/>
<keyword evidence="3" id="KW-1185">Reference proteome</keyword>
<dbReference type="InterPro" id="IPR038595">
    <property type="entry name" value="LOR_sf"/>
</dbReference>
<dbReference type="Proteomes" id="UP000026960">
    <property type="component" value="Chromosome 12"/>
</dbReference>
<protein>
    <submittedName>
        <fullName evidence="2">Uncharacterized protein</fullName>
    </submittedName>
</protein>
<dbReference type="AlphaFoldDB" id="A0A0D3HQS1"/>
<dbReference type="PANTHER" id="PTHR31087:SF128">
    <property type="entry name" value="PROTEIN LURP-ONE-RELATED 2"/>
    <property type="match status" value="1"/>
</dbReference>
<reference evidence="2" key="1">
    <citation type="journal article" date="2009" name="Rice">
        <title>De Novo Next Generation Sequencing of Plant Genomes.</title>
        <authorList>
            <person name="Rounsley S."/>
            <person name="Marri P.R."/>
            <person name="Yu Y."/>
            <person name="He R."/>
            <person name="Sisneros N."/>
            <person name="Goicoechea J.L."/>
            <person name="Lee S.J."/>
            <person name="Angelova A."/>
            <person name="Kudrna D."/>
            <person name="Luo M."/>
            <person name="Affourtit J."/>
            <person name="Desany B."/>
            <person name="Knight J."/>
            <person name="Niazi F."/>
            <person name="Egholm M."/>
            <person name="Wing R.A."/>
        </authorList>
    </citation>
    <scope>NUCLEOTIDE SEQUENCE [LARGE SCALE GENOMIC DNA]</scope>
    <source>
        <strain evidence="2">cv. IRGC 105608</strain>
    </source>
</reference>
<comment type="similarity">
    <text evidence="1">Belongs to the LOR family.</text>
</comment>
<dbReference type="InterPro" id="IPR007612">
    <property type="entry name" value="LOR"/>
</dbReference>
<dbReference type="Gramene" id="OBART12G01110.1">
    <property type="protein sequence ID" value="OBART12G01110.1"/>
    <property type="gene ID" value="OBART12G01110"/>
</dbReference>
<dbReference type="HOGENOM" id="CLU_036251_0_0_1"/>
<sequence length="587" mass="64979">MSRIHPSYQRQDAAAAAASTAAPRAAVYTVWKRSSMGFQGTDGFSVYDDAGSLAFRVDNYSRRRKLFSGDLLLMDGHGSPLLALTPQIISMHDQWNCYRASEEGQGKRTRSQQLFSMRKCSVMQSSHEAEVHMSGCTHASSDRTGHVPAFSIEGSFKRRSCKIRNSGGEEVARITRKKAGAASLSLTLAEDVFSLEVQPNLSYFHQPHQAIASMRRIQIHPSHGGGGGTGGRARRQAADQPVVYTVWKRSSIGFQGTDGFSVYDSAGKLAFRVDNYSRRRKAFAGDLLLMDGHGTPLLSLRPQILSLHNRWNCYRAQEEEGLDSTSSPSVSQQQVFSMRKSSALQSNDEAEVFMSTRTSGDSQPDASPSPSFRIDGCYSMRSCKIRGSNGEEAARITRKNAGVMSRPVSLGDDVFTLVVRPGVDVAVVMAMVVVMDRICRRPYTPMACSSSGNSVVHSGEIIKSKEKYHLNRSNENLLLTEMKHAYYLGVYIPANICNNVLNTTIASKQQRQPVVGMQAKQTRSHDYDRSLLGVDYLVHRQQSQPTSEGLQIAYRYQILRSGATVTSHFRTQPAKLPIKLFFTTCQR</sequence>
<dbReference type="InterPro" id="IPR025659">
    <property type="entry name" value="Tubby-like_C"/>
</dbReference>
<dbReference type="eggNOG" id="ENOG502RZX3">
    <property type="taxonomic scope" value="Eukaryota"/>
</dbReference>
<dbReference type="PANTHER" id="PTHR31087">
    <property type="match status" value="1"/>
</dbReference>
<reference evidence="2" key="2">
    <citation type="submission" date="2015-03" db="UniProtKB">
        <authorList>
            <consortium name="EnsemblPlants"/>
        </authorList>
    </citation>
    <scope>IDENTIFICATION</scope>
</reference>
<dbReference type="SUPFAM" id="SSF54518">
    <property type="entry name" value="Tubby C-terminal domain-like"/>
    <property type="match status" value="2"/>
</dbReference>
<evidence type="ECO:0000313" key="3">
    <source>
        <dbReference type="Proteomes" id="UP000026960"/>
    </source>
</evidence>
<dbReference type="PaxDb" id="65489-OBART12G01110.1"/>
<accession>A0A0D3HQS1</accession>
<name>A0A0D3HQS1_9ORYZ</name>